<dbReference type="PANTHER" id="PTHR33154">
    <property type="entry name" value="TRANSCRIPTIONAL REGULATOR, ARSR FAMILY"/>
    <property type="match status" value="1"/>
</dbReference>
<feature type="domain" description="HTH arsR-type" evidence="4">
    <location>
        <begin position="4"/>
        <end position="98"/>
    </location>
</feature>
<keyword evidence="1" id="KW-0805">Transcription regulation</keyword>
<gene>
    <name evidence="5" type="ORF">AMJ83_10650</name>
</gene>
<keyword evidence="2" id="KW-0238">DNA-binding</keyword>
<sequence>MKRKMPETQYRASRFCRILGNPTAYQIVRHLVKKSASPSELVEKIGLSVQTISDTLRNLRNVDIVRYETVNKNKVYFLKDKTIVAILDDIEIFVNRIRIKKW</sequence>
<dbReference type="Proteomes" id="UP000051373">
    <property type="component" value="Unassembled WGS sequence"/>
</dbReference>
<evidence type="ECO:0000259" key="4">
    <source>
        <dbReference type="PROSITE" id="PS50987"/>
    </source>
</evidence>
<dbReference type="InterPro" id="IPR001845">
    <property type="entry name" value="HTH_ArsR_DNA-bd_dom"/>
</dbReference>
<evidence type="ECO:0000313" key="6">
    <source>
        <dbReference type="Proteomes" id="UP000051373"/>
    </source>
</evidence>
<evidence type="ECO:0000256" key="2">
    <source>
        <dbReference type="ARBA" id="ARBA00023125"/>
    </source>
</evidence>
<dbReference type="InterPro" id="IPR036390">
    <property type="entry name" value="WH_DNA-bd_sf"/>
</dbReference>
<protein>
    <recommendedName>
        <fullName evidence="4">HTH arsR-type domain-containing protein</fullName>
    </recommendedName>
</protein>
<dbReference type="PROSITE" id="PS50987">
    <property type="entry name" value="HTH_ARSR_2"/>
    <property type="match status" value="1"/>
</dbReference>
<evidence type="ECO:0000256" key="3">
    <source>
        <dbReference type="ARBA" id="ARBA00023163"/>
    </source>
</evidence>
<dbReference type="GO" id="GO:0003677">
    <property type="term" value="F:DNA binding"/>
    <property type="evidence" value="ECO:0007669"/>
    <property type="project" value="UniProtKB-KW"/>
</dbReference>
<evidence type="ECO:0000313" key="5">
    <source>
        <dbReference type="EMBL" id="KPK62558.1"/>
    </source>
</evidence>
<evidence type="ECO:0000256" key="1">
    <source>
        <dbReference type="ARBA" id="ARBA00023015"/>
    </source>
</evidence>
<dbReference type="CDD" id="cd00090">
    <property type="entry name" value="HTH_ARSR"/>
    <property type="match status" value="1"/>
</dbReference>
<dbReference type="EMBL" id="LJUJ01000033">
    <property type="protein sequence ID" value="KPK62558.1"/>
    <property type="molecule type" value="Genomic_DNA"/>
</dbReference>
<dbReference type="InterPro" id="IPR051081">
    <property type="entry name" value="HTH_MetalResp_TranReg"/>
</dbReference>
<accession>A0A0S8FPT9</accession>
<dbReference type="InterPro" id="IPR011991">
    <property type="entry name" value="ArsR-like_HTH"/>
</dbReference>
<keyword evidence="3" id="KW-0804">Transcription</keyword>
<dbReference type="InterPro" id="IPR036388">
    <property type="entry name" value="WH-like_DNA-bd_sf"/>
</dbReference>
<dbReference type="SMART" id="SM00418">
    <property type="entry name" value="HTH_ARSR"/>
    <property type="match status" value="1"/>
</dbReference>
<dbReference type="STRING" id="1703779.AMJ83_10650"/>
<name>A0A0S8FPT9_UNCW3</name>
<dbReference type="AlphaFoldDB" id="A0A0S8FPT9"/>
<reference evidence="5 6" key="1">
    <citation type="journal article" date="2015" name="Microbiome">
        <title>Genomic resolution of linkages in carbon, nitrogen, and sulfur cycling among widespread estuary sediment bacteria.</title>
        <authorList>
            <person name="Baker B.J."/>
            <person name="Lazar C.S."/>
            <person name="Teske A.P."/>
            <person name="Dick G.J."/>
        </authorList>
    </citation>
    <scope>NUCLEOTIDE SEQUENCE [LARGE SCALE GENOMIC DNA]</scope>
    <source>
        <strain evidence="5">SM23_42</strain>
    </source>
</reference>
<organism evidence="5 6">
    <name type="scientific">candidate division WOR_3 bacterium SM23_42</name>
    <dbReference type="NCBI Taxonomy" id="1703779"/>
    <lineage>
        <taxon>Bacteria</taxon>
        <taxon>Bacteria division WOR-3</taxon>
    </lineage>
</organism>
<dbReference type="GO" id="GO:0003700">
    <property type="term" value="F:DNA-binding transcription factor activity"/>
    <property type="evidence" value="ECO:0007669"/>
    <property type="project" value="InterPro"/>
</dbReference>
<dbReference type="Pfam" id="PF12840">
    <property type="entry name" value="HTH_20"/>
    <property type="match status" value="1"/>
</dbReference>
<dbReference type="SUPFAM" id="SSF46785">
    <property type="entry name" value="Winged helix' DNA-binding domain"/>
    <property type="match status" value="1"/>
</dbReference>
<dbReference type="Gene3D" id="1.10.10.10">
    <property type="entry name" value="Winged helix-like DNA-binding domain superfamily/Winged helix DNA-binding domain"/>
    <property type="match status" value="1"/>
</dbReference>
<comment type="caution">
    <text evidence="5">The sequence shown here is derived from an EMBL/GenBank/DDBJ whole genome shotgun (WGS) entry which is preliminary data.</text>
</comment>
<proteinExistence type="predicted"/>
<dbReference type="PANTHER" id="PTHR33154:SF33">
    <property type="entry name" value="TRANSCRIPTIONAL REPRESSOR SDPR"/>
    <property type="match status" value="1"/>
</dbReference>